<dbReference type="GO" id="GO:0016757">
    <property type="term" value="F:glycosyltransferase activity"/>
    <property type="evidence" value="ECO:0007669"/>
    <property type="project" value="UniProtKB-KW"/>
</dbReference>
<keyword evidence="6" id="KW-1185">Reference proteome</keyword>
<dbReference type="Gene3D" id="3.90.550.10">
    <property type="entry name" value="Spore Coat Polysaccharide Biosynthesis Protein SpsA, Chain A"/>
    <property type="match status" value="1"/>
</dbReference>
<keyword evidence="4" id="KW-1133">Transmembrane helix</keyword>
<keyword evidence="4" id="KW-0812">Transmembrane</keyword>
<dbReference type="InterPro" id="IPR029044">
    <property type="entry name" value="Nucleotide-diphossugar_trans"/>
</dbReference>
<protein>
    <submittedName>
        <fullName evidence="5">Glycosyltransferase family 2 protein</fullName>
        <ecNumber evidence="5">2.4.-.-</ecNumber>
    </submittedName>
</protein>
<evidence type="ECO:0000256" key="3">
    <source>
        <dbReference type="ARBA" id="ARBA00022679"/>
    </source>
</evidence>
<comment type="similarity">
    <text evidence="1">Belongs to the glycosyltransferase 2 family.</text>
</comment>
<sequence length="403" mass="45985">MVSFFNVVQLYTAYYPIIMTIVWIMGSWVSGLMTNRAMIKDDSQVKVTVLLAMFNEEYTISMALNSLSCLTYENFDVVIVDDKSEDESVTIVMRWMTAHPTIKMRLIQLPKNLGKAAALNEAIKVIHADFVLATDADATLAPDSIQQLLARVTNDHIGAVTGKPIVRNRTTLLGRLQALEYVVIIDRIKRAQDSLYGGIMTVAGVISLYRTDALRDVGGFDSAAITEDIDITWRLKKNNWHVHYNPKALVYILVPETLKGFFKQRIRWSVGGLEVLLKNISWSWKQGFSAQTLLLLDMCFSHIWAWFYVMTMTSFIITSFATRTFSLPGVIIFLYVLLFIIMFIQGIRQDEKQSHLSKRDLFELPFYSIFYWSTALMTAIISQFVVIFSKNSNGKWTSPDRGR</sequence>
<evidence type="ECO:0000256" key="4">
    <source>
        <dbReference type="SAM" id="Phobius"/>
    </source>
</evidence>
<evidence type="ECO:0000256" key="1">
    <source>
        <dbReference type="ARBA" id="ARBA00006739"/>
    </source>
</evidence>
<name>A0ABV3S2U8_9LACO</name>
<dbReference type="SUPFAM" id="SSF53448">
    <property type="entry name" value="Nucleotide-diphospho-sugar transferases"/>
    <property type="match status" value="1"/>
</dbReference>
<dbReference type="Proteomes" id="UP001556617">
    <property type="component" value="Unassembled WGS sequence"/>
</dbReference>
<evidence type="ECO:0000313" key="6">
    <source>
        <dbReference type="Proteomes" id="UP001556617"/>
    </source>
</evidence>
<dbReference type="PANTHER" id="PTHR43630:SF1">
    <property type="entry name" value="POLY-BETA-1,6-N-ACETYL-D-GLUCOSAMINE SYNTHASE"/>
    <property type="match status" value="1"/>
</dbReference>
<feature type="transmembrane region" description="Helical" evidence="4">
    <location>
        <begin position="364"/>
        <end position="388"/>
    </location>
</feature>
<dbReference type="RefSeq" id="WP_367974059.1">
    <property type="nucleotide sequence ID" value="NZ_JBFPEQ010000001.1"/>
</dbReference>
<feature type="transmembrane region" description="Helical" evidence="4">
    <location>
        <begin position="303"/>
        <end position="321"/>
    </location>
</feature>
<dbReference type="PANTHER" id="PTHR43630">
    <property type="entry name" value="POLY-BETA-1,6-N-ACETYL-D-GLUCOSAMINE SYNTHASE"/>
    <property type="match status" value="1"/>
</dbReference>
<proteinExistence type="inferred from homology"/>
<keyword evidence="2 5" id="KW-0328">Glycosyltransferase</keyword>
<reference evidence="5 6" key="1">
    <citation type="submission" date="2024-07" db="EMBL/GenBank/DDBJ databases">
        <authorList>
            <person name="Yun M."/>
        </authorList>
    </citation>
    <scope>NUCLEOTIDE SEQUENCE [LARGE SCALE GENOMIC DNA]</scope>
    <source>
        <strain evidence="5 6">MS01</strain>
    </source>
</reference>
<keyword evidence="3 5" id="KW-0808">Transferase</keyword>
<gene>
    <name evidence="5" type="ORF">AB3K24_04790</name>
</gene>
<organism evidence="5 6">
    <name type="scientific">Leuconostoc aquikimchii</name>
    <dbReference type="NCBI Taxonomy" id="3236804"/>
    <lineage>
        <taxon>Bacteria</taxon>
        <taxon>Bacillati</taxon>
        <taxon>Bacillota</taxon>
        <taxon>Bacilli</taxon>
        <taxon>Lactobacillales</taxon>
        <taxon>Lactobacillaceae</taxon>
        <taxon>Leuconostoc</taxon>
    </lineage>
</organism>
<comment type="caution">
    <text evidence="5">The sequence shown here is derived from an EMBL/GenBank/DDBJ whole genome shotgun (WGS) entry which is preliminary data.</text>
</comment>
<evidence type="ECO:0000313" key="5">
    <source>
        <dbReference type="EMBL" id="MEX0380666.1"/>
    </source>
</evidence>
<accession>A0ABV3S2U8</accession>
<dbReference type="EC" id="2.4.-.-" evidence="5"/>
<dbReference type="EMBL" id="JBFPER010000001">
    <property type="protein sequence ID" value="MEX0380666.1"/>
    <property type="molecule type" value="Genomic_DNA"/>
</dbReference>
<evidence type="ECO:0000256" key="2">
    <source>
        <dbReference type="ARBA" id="ARBA00022676"/>
    </source>
</evidence>
<keyword evidence="4" id="KW-0472">Membrane</keyword>
<dbReference type="Pfam" id="PF13641">
    <property type="entry name" value="Glyco_tranf_2_3"/>
    <property type="match status" value="1"/>
</dbReference>
<feature type="transmembrane region" description="Helical" evidence="4">
    <location>
        <begin position="12"/>
        <end position="33"/>
    </location>
</feature>
<feature type="transmembrane region" description="Helical" evidence="4">
    <location>
        <begin position="327"/>
        <end position="344"/>
    </location>
</feature>
<dbReference type="CDD" id="cd06423">
    <property type="entry name" value="CESA_like"/>
    <property type="match status" value="1"/>
</dbReference>